<keyword evidence="2" id="KW-1185">Reference proteome</keyword>
<protein>
    <recommendedName>
        <fullName evidence="3">DUF3800 domain-containing protein</fullName>
    </recommendedName>
</protein>
<evidence type="ECO:0008006" key="3">
    <source>
        <dbReference type="Google" id="ProtNLM"/>
    </source>
</evidence>
<proteinExistence type="predicted"/>
<accession>A0A318ME06</accession>
<dbReference type="RefSeq" id="WP_110335115.1">
    <property type="nucleotide sequence ID" value="NZ_JBHVKT010000037.1"/>
</dbReference>
<dbReference type="AlphaFoldDB" id="A0A318ME06"/>
<dbReference type="OrthoDB" id="5188615at2"/>
<gene>
    <name evidence="1" type="ORF">BA062_06170</name>
</gene>
<organism evidence="1 2">
    <name type="scientific">Prauserella flavalba</name>
    <dbReference type="NCBI Taxonomy" id="1477506"/>
    <lineage>
        <taxon>Bacteria</taxon>
        <taxon>Bacillati</taxon>
        <taxon>Actinomycetota</taxon>
        <taxon>Actinomycetes</taxon>
        <taxon>Pseudonocardiales</taxon>
        <taxon>Pseudonocardiaceae</taxon>
        <taxon>Prauserella</taxon>
    </lineage>
</organism>
<comment type="caution">
    <text evidence="1">The sequence shown here is derived from an EMBL/GenBank/DDBJ whole genome shotgun (WGS) entry which is preliminary data.</text>
</comment>
<evidence type="ECO:0000313" key="1">
    <source>
        <dbReference type="EMBL" id="PXY37320.1"/>
    </source>
</evidence>
<dbReference type="Proteomes" id="UP000247892">
    <property type="component" value="Unassembled WGS sequence"/>
</dbReference>
<evidence type="ECO:0000313" key="2">
    <source>
        <dbReference type="Proteomes" id="UP000247892"/>
    </source>
</evidence>
<reference evidence="1 2" key="1">
    <citation type="submission" date="2016-07" db="EMBL/GenBank/DDBJ databases">
        <title>Draft genome sequence of Prauserella sp. YIM 121212, isolated from alkaline soil.</title>
        <authorList>
            <person name="Ruckert C."/>
            <person name="Albersmeier A."/>
            <person name="Jiang C.-L."/>
            <person name="Jiang Y."/>
            <person name="Kalinowski J."/>
            <person name="Schneider O."/>
            <person name="Winkler A."/>
            <person name="Zotchev S.B."/>
        </authorList>
    </citation>
    <scope>NUCLEOTIDE SEQUENCE [LARGE SCALE GENOMIC DNA]</scope>
    <source>
        <strain evidence="1 2">YIM 121212</strain>
    </source>
</reference>
<sequence length="177" mass="19772">MTVHAFVDESIRSGLYLVGMAIVEPAQLTPTRRELSKLLLPGARELHFNREKAPRRRKLADRIGRATGLDQVYSASCVPKTQEGARQRCLRQVAADLVDVGAHRLVLDSREHRDADDKRTLRQALGARPSKTELTYEHLASTAEPLLWIADAVAWCHGAGGEYRRRVARIIAEVVCL</sequence>
<name>A0A318ME06_9PSEU</name>
<dbReference type="EMBL" id="MASU01000003">
    <property type="protein sequence ID" value="PXY37320.1"/>
    <property type="molecule type" value="Genomic_DNA"/>
</dbReference>